<dbReference type="InterPro" id="IPR058130">
    <property type="entry name" value="PEA_transf_C"/>
</dbReference>
<evidence type="ECO:0000256" key="7">
    <source>
        <dbReference type="ARBA" id="ARBA00023136"/>
    </source>
</evidence>
<keyword evidence="6 8" id="KW-1133">Transmembrane helix</keyword>
<organism evidence="11 12">
    <name type="scientific">Rheinheimera riviphila</name>
    <dbReference type="NCBI Taxonomy" id="1834037"/>
    <lineage>
        <taxon>Bacteria</taxon>
        <taxon>Pseudomonadati</taxon>
        <taxon>Pseudomonadota</taxon>
        <taxon>Gammaproteobacteria</taxon>
        <taxon>Chromatiales</taxon>
        <taxon>Chromatiaceae</taxon>
        <taxon>Rheinheimera</taxon>
    </lineage>
</organism>
<evidence type="ECO:0000313" key="11">
    <source>
        <dbReference type="EMBL" id="RVU37029.1"/>
    </source>
</evidence>
<keyword evidence="2" id="KW-1003">Cell membrane</keyword>
<dbReference type="InterPro" id="IPR017850">
    <property type="entry name" value="Alkaline_phosphatase_core_sf"/>
</dbReference>
<dbReference type="EMBL" id="SACS01000012">
    <property type="protein sequence ID" value="RVU37029.1"/>
    <property type="molecule type" value="Genomic_DNA"/>
</dbReference>
<evidence type="ECO:0000256" key="6">
    <source>
        <dbReference type="ARBA" id="ARBA00022989"/>
    </source>
</evidence>
<sequence>MCVGFTGYIHRSPQMSEVVARPFFSIRTLRDFRRPRLSLHPLLFSLIAALWLSVSVNLPFLQQLQQKIPGQVSLQLSVLALLFLLNWLLLLLFSFKVSQKPVLLLLCLLGAVSHYFISRFGIVIDRDMLQNAVETDVAEASAMLTSGLLWSVTLLMALPLLACRWISTPYPKLWRYAGQWLLLTVAVISAMMSLAAVQRAEFATFFRNFKQVKQYALPLSPLAASISWSKAFAAEQFPTAFLMQGQDATQPFAVRTEKPRLVVLVLGETARAAQFSLNGYPRNTNPQLARLPVTSFTNVSSCGTATAHSVPCMFSNMGRENYQEKTAKNSSNVLDILQYAAIDVSWLDNNSGCKGVCARVPTQLLFQQQNQPLCQDGQCHDEVLLEALELELAKPATGDRLIVLHQLGSHGPEYFKRSNASQKKFLPECRDKQLQNCAQPEVVNAYDNSIVATDALLAAVIQRLALQQDVVPAMLYLSDHGESLGENGVYLHGMPYWMAPATQTQVPMIWWMSEQFASAQQLSGSCLAQQTATPLSHDNLFHSLLGLFKVQTRVYQSELDLLQPCTKG</sequence>
<comment type="caution">
    <text evidence="11">The sequence shown here is derived from an EMBL/GenBank/DDBJ whole genome shotgun (WGS) entry which is preliminary data.</text>
</comment>
<feature type="transmembrane region" description="Helical" evidence="8">
    <location>
        <begin position="173"/>
        <end position="197"/>
    </location>
</feature>
<evidence type="ECO:0000259" key="9">
    <source>
        <dbReference type="Pfam" id="PF00884"/>
    </source>
</evidence>
<dbReference type="GO" id="GO:0016776">
    <property type="term" value="F:phosphotransferase activity, phosphate group as acceptor"/>
    <property type="evidence" value="ECO:0007669"/>
    <property type="project" value="TreeGrafter"/>
</dbReference>
<gene>
    <name evidence="11" type="ORF">EOE67_12015</name>
</gene>
<dbReference type="Pfam" id="PF08019">
    <property type="entry name" value="EptA_B_N"/>
    <property type="match status" value="1"/>
</dbReference>
<evidence type="ECO:0000256" key="4">
    <source>
        <dbReference type="ARBA" id="ARBA00022679"/>
    </source>
</evidence>
<dbReference type="InterPro" id="IPR040423">
    <property type="entry name" value="PEA_transferase"/>
</dbReference>
<dbReference type="PANTHER" id="PTHR30443">
    <property type="entry name" value="INNER MEMBRANE PROTEIN"/>
    <property type="match status" value="1"/>
</dbReference>
<evidence type="ECO:0000256" key="8">
    <source>
        <dbReference type="SAM" id="Phobius"/>
    </source>
</evidence>
<feature type="transmembrane region" description="Helical" evidence="8">
    <location>
        <begin position="37"/>
        <end position="54"/>
    </location>
</feature>
<evidence type="ECO:0000256" key="1">
    <source>
        <dbReference type="ARBA" id="ARBA00004429"/>
    </source>
</evidence>
<dbReference type="InterPro" id="IPR000917">
    <property type="entry name" value="Sulfatase_N"/>
</dbReference>
<name>A0A437QRD7_9GAMM</name>
<feature type="domain" description="Sulfatase N-terminal" evidence="9">
    <location>
        <begin position="261"/>
        <end position="549"/>
    </location>
</feature>
<keyword evidence="7 8" id="KW-0472">Membrane</keyword>
<dbReference type="AlphaFoldDB" id="A0A437QRD7"/>
<evidence type="ECO:0000256" key="3">
    <source>
        <dbReference type="ARBA" id="ARBA00022519"/>
    </source>
</evidence>
<feature type="domain" description="Phosphoethanolamine transferase N-terminal" evidence="10">
    <location>
        <begin position="82"/>
        <end position="230"/>
    </location>
</feature>
<feature type="transmembrane region" description="Helical" evidence="8">
    <location>
        <begin position="102"/>
        <end position="122"/>
    </location>
</feature>
<comment type="subcellular location">
    <subcellularLocation>
        <location evidence="1">Cell inner membrane</location>
        <topology evidence="1">Multi-pass membrane protein</topology>
    </subcellularLocation>
</comment>
<feature type="transmembrane region" description="Helical" evidence="8">
    <location>
        <begin position="142"/>
        <end position="161"/>
    </location>
</feature>
<dbReference type="OrthoDB" id="9786870at2"/>
<dbReference type="SUPFAM" id="SSF53649">
    <property type="entry name" value="Alkaline phosphatase-like"/>
    <property type="match status" value="1"/>
</dbReference>
<evidence type="ECO:0000256" key="5">
    <source>
        <dbReference type="ARBA" id="ARBA00022692"/>
    </source>
</evidence>
<accession>A0A437QRD7</accession>
<dbReference type="GO" id="GO:0009244">
    <property type="term" value="P:lipopolysaccharide core region biosynthetic process"/>
    <property type="evidence" value="ECO:0007669"/>
    <property type="project" value="TreeGrafter"/>
</dbReference>
<dbReference type="Proteomes" id="UP000283077">
    <property type="component" value="Unassembled WGS sequence"/>
</dbReference>
<dbReference type="Pfam" id="PF00884">
    <property type="entry name" value="Sulfatase"/>
    <property type="match status" value="1"/>
</dbReference>
<dbReference type="CDD" id="cd16017">
    <property type="entry name" value="LptA"/>
    <property type="match status" value="1"/>
</dbReference>
<keyword evidence="4 11" id="KW-0808">Transferase</keyword>
<evidence type="ECO:0000256" key="2">
    <source>
        <dbReference type="ARBA" id="ARBA00022475"/>
    </source>
</evidence>
<feature type="transmembrane region" description="Helical" evidence="8">
    <location>
        <begin position="74"/>
        <end position="95"/>
    </location>
</feature>
<keyword evidence="12" id="KW-1185">Reference proteome</keyword>
<reference evidence="11 12" key="1">
    <citation type="submission" date="2019-01" db="EMBL/GenBank/DDBJ databases">
        <authorList>
            <person name="Chen W.-M."/>
        </authorList>
    </citation>
    <scope>NUCLEOTIDE SEQUENCE [LARGE SCALE GENOMIC DNA]</scope>
    <source>
        <strain evidence="11 12">KYPC3</strain>
    </source>
</reference>
<dbReference type="PANTHER" id="PTHR30443:SF0">
    <property type="entry name" value="PHOSPHOETHANOLAMINE TRANSFERASE EPTA"/>
    <property type="match status" value="1"/>
</dbReference>
<dbReference type="NCBIfam" id="NF028537">
    <property type="entry name" value="P_eth_NH2_trans"/>
    <property type="match status" value="1"/>
</dbReference>
<evidence type="ECO:0000313" key="12">
    <source>
        <dbReference type="Proteomes" id="UP000283077"/>
    </source>
</evidence>
<keyword evidence="5 8" id="KW-0812">Transmembrane</keyword>
<keyword evidence="3" id="KW-0997">Cell inner membrane</keyword>
<dbReference type="GO" id="GO:0005886">
    <property type="term" value="C:plasma membrane"/>
    <property type="evidence" value="ECO:0007669"/>
    <property type="project" value="UniProtKB-SubCell"/>
</dbReference>
<dbReference type="InterPro" id="IPR012549">
    <property type="entry name" value="EptA-like_N"/>
</dbReference>
<evidence type="ECO:0000259" key="10">
    <source>
        <dbReference type="Pfam" id="PF08019"/>
    </source>
</evidence>
<protein>
    <submittedName>
        <fullName evidence="11">Phosphoethanolamine--lipid A transferase</fullName>
    </submittedName>
</protein>
<dbReference type="Gene3D" id="3.40.720.10">
    <property type="entry name" value="Alkaline Phosphatase, subunit A"/>
    <property type="match status" value="1"/>
</dbReference>
<proteinExistence type="predicted"/>